<organism evidence="13 14">
    <name type="scientific">Hypsibius exemplaris</name>
    <name type="common">Freshwater tardigrade</name>
    <dbReference type="NCBI Taxonomy" id="2072580"/>
    <lineage>
        <taxon>Eukaryota</taxon>
        <taxon>Metazoa</taxon>
        <taxon>Ecdysozoa</taxon>
        <taxon>Tardigrada</taxon>
        <taxon>Eutardigrada</taxon>
        <taxon>Parachela</taxon>
        <taxon>Hypsibioidea</taxon>
        <taxon>Hypsibiidae</taxon>
        <taxon>Hypsibius</taxon>
    </lineage>
</organism>
<feature type="transmembrane region" description="Helical" evidence="12">
    <location>
        <begin position="667"/>
        <end position="689"/>
    </location>
</feature>
<feature type="transmembrane region" description="Helical" evidence="12">
    <location>
        <begin position="420"/>
        <end position="440"/>
    </location>
</feature>
<feature type="transmembrane region" description="Helical" evidence="12">
    <location>
        <begin position="639"/>
        <end position="661"/>
    </location>
</feature>
<dbReference type="AlphaFoldDB" id="A0A1W0WJC3"/>
<dbReference type="Pfam" id="PF03189">
    <property type="entry name" value="Otopetrin"/>
    <property type="match status" value="1"/>
</dbReference>
<comment type="caution">
    <text evidence="13">The sequence shown here is derived from an EMBL/GenBank/DDBJ whole genome shotgun (WGS) entry which is preliminary data.</text>
</comment>
<accession>A0A1W0WJC3</accession>
<evidence type="ECO:0000256" key="12">
    <source>
        <dbReference type="SAM" id="Phobius"/>
    </source>
</evidence>
<dbReference type="PANTHER" id="PTHR21522:SF32">
    <property type="entry name" value="OTOPETRIN-2"/>
    <property type="match status" value="1"/>
</dbReference>
<dbReference type="InterPro" id="IPR004878">
    <property type="entry name" value="Otopetrin"/>
</dbReference>
<feature type="compositionally biased region" description="Polar residues" evidence="11">
    <location>
        <begin position="93"/>
        <end position="103"/>
    </location>
</feature>
<feature type="transmembrane region" description="Helical" evidence="12">
    <location>
        <begin position="264"/>
        <end position="285"/>
    </location>
</feature>
<proteinExistence type="inferred from homology"/>
<gene>
    <name evidence="13" type="ORF">BV898_10527</name>
</gene>
<dbReference type="Proteomes" id="UP000192578">
    <property type="component" value="Unassembled WGS sequence"/>
</dbReference>
<feature type="transmembrane region" description="Helical" evidence="12">
    <location>
        <begin position="385"/>
        <end position="408"/>
    </location>
</feature>
<evidence type="ECO:0000256" key="4">
    <source>
        <dbReference type="ARBA" id="ARBA00022475"/>
    </source>
</evidence>
<dbReference type="GO" id="GO:0005886">
    <property type="term" value="C:plasma membrane"/>
    <property type="evidence" value="ECO:0007669"/>
    <property type="project" value="UniProtKB-SubCell"/>
</dbReference>
<feature type="transmembrane region" description="Helical" evidence="12">
    <location>
        <begin position="354"/>
        <end position="373"/>
    </location>
</feature>
<name>A0A1W0WJC3_HYPEX</name>
<feature type="transmembrane region" description="Helical" evidence="12">
    <location>
        <begin position="744"/>
        <end position="763"/>
    </location>
</feature>
<evidence type="ECO:0000256" key="9">
    <source>
        <dbReference type="ARBA" id="ARBA00023136"/>
    </source>
</evidence>
<feature type="transmembrane region" description="Helical" evidence="12">
    <location>
        <begin position="502"/>
        <end position="522"/>
    </location>
</feature>
<evidence type="ECO:0000256" key="7">
    <source>
        <dbReference type="ARBA" id="ARBA00022989"/>
    </source>
</evidence>
<keyword evidence="4" id="KW-1003">Cell membrane</keyword>
<sequence length="788" mass="88469">MITFRQRSPVGPHNPGDHELNSTNGQADYSDPEDGDPEDGDPEDGDPEDADAEFSFSHGEPSRDRGHRKTGPYFCDSGYYTAPREEDGYSVPVSRTTSNSLHSLENPKPPLNYERFPIKTWNDRSEVPENIPVRKSGLKAVFFPPQSNIDVDVKPFLNTSLHVLKNSRRRESKESLNWAPDLSTVRFHLPGQMEDSDMTPTSPRGQIFLPARRTAAPSKNTAAKHETYLWKNASTLYGILLTMASLCLMLSSNLTHNLNIIFSRWFDCIMMGIGIIFLQFFLYLLHHPGGRSSIKSAHLDVGEESTDKVHSRDLPHGGRNKVSIKNGFVIPQFRPAASASENVFYRGETDSGSFYLKMGALVFAIGAMIYNCLEMGVFVENRPCFDIVIGIEPCLFVLFLVLQLYFIFKSSQLYVLRYRVVFWFGTIHLVATDICIWIRILVNETLHEFVEIRMKSQNKTNEAMVDHSEDGAVAEQEMTVYAPLCVNEESIMQALLEKSATFLYPCIIEYTLITAGILFTMWTTVGKLPTPSSSPQPRIISPRTRFAVDCDHASHGLFAGIVVGVLTMVGIILFFVLIDQDADKVGYDDHVAVLMGEVMEIILNSLGLLSTGYCMFQFVNHFSYTSEERGVEKQLTDALLYICMLGVYSFCVVTLIGTFRANSVVEVLSFASASLQLVATSMQTVFIIDAGRRTVKRTFRSRGMKPGRQALTFLLFLNFALWATDVFCALRIDASPVQRDLFGAHGWAVILHITVPLMIFYRFHSTVCLVDIWKRAYKGPKSIESSSV</sequence>
<feature type="transmembrane region" description="Helical" evidence="12">
    <location>
        <begin position="557"/>
        <end position="578"/>
    </location>
</feature>
<dbReference type="PANTHER" id="PTHR21522">
    <property type="entry name" value="PROTON CHANNEL OTOP"/>
    <property type="match status" value="1"/>
</dbReference>
<evidence type="ECO:0008006" key="15">
    <source>
        <dbReference type="Google" id="ProtNLM"/>
    </source>
</evidence>
<feature type="transmembrane region" description="Helical" evidence="12">
    <location>
        <begin position="710"/>
        <end position="732"/>
    </location>
</feature>
<reference evidence="14" key="1">
    <citation type="submission" date="2017-01" db="EMBL/GenBank/DDBJ databases">
        <title>Comparative genomics of anhydrobiosis in the tardigrade Hypsibius dujardini.</title>
        <authorList>
            <person name="Yoshida Y."/>
            <person name="Koutsovoulos G."/>
            <person name="Laetsch D."/>
            <person name="Stevens L."/>
            <person name="Kumar S."/>
            <person name="Horikawa D."/>
            <person name="Ishino K."/>
            <person name="Komine S."/>
            <person name="Tomita M."/>
            <person name="Blaxter M."/>
            <person name="Arakawa K."/>
        </authorList>
    </citation>
    <scope>NUCLEOTIDE SEQUENCE [LARGE SCALE GENOMIC DNA]</scope>
    <source>
        <strain evidence="14">Z151</strain>
    </source>
</reference>
<feature type="compositionally biased region" description="Acidic residues" evidence="11">
    <location>
        <begin position="30"/>
        <end position="52"/>
    </location>
</feature>
<keyword evidence="6" id="KW-0375">Hydrogen ion transport</keyword>
<dbReference type="EMBL" id="MTYJ01000091">
    <property type="protein sequence ID" value="OQV15296.1"/>
    <property type="molecule type" value="Genomic_DNA"/>
</dbReference>
<keyword evidence="8" id="KW-0406">Ion transport</keyword>
<keyword evidence="10" id="KW-0407">Ion channel</keyword>
<evidence type="ECO:0000256" key="10">
    <source>
        <dbReference type="ARBA" id="ARBA00023303"/>
    </source>
</evidence>
<evidence type="ECO:0000313" key="13">
    <source>
        <dbReference type="EMBL" id="OQV15296.1"/>
    </source>
</evidence>
<evidence type="ECO:0000256" key="1">
    <source>
        <dbReference type="ARBA" id="ARBA00004651"/>
    </source>
</evidence>
<evidence type="ECO:0000256" key="8">
    <source>
        <dbReference type="ARBA" id="ARBA00023065"/>
    </source>
</evidence>
<evidence type="ECO:0000256" key="3">
    <source>
        <dbReference type="ARBA" id="ARBA00022448"/>
    </source>
</evidence>
<evidence type="ECO:0000313" key="14">
    <source>
        <dbReference type="Proteomes" id="UP000192578"/>
    </source>
</evidence>
<keyword evidence="5 12" id="KW-0812">Transmembrane</keyword>
<keyword evidence="3" id="KW-0813">Transport</keyword>
<feature type="region of interest" description="Disordered" evidence="11">
    <location>
        <begin position="1"/>
        <end position="108"/>
    </location>
</feature>
<evidence type="ECO:0000256" key="6">
    <source>
        <dbReference type="ARBA" id="ARBA00022781"/>
    </source>
</evidence>
<comment type="subcellular location">
    <subcellularLocation>
        <location evidence="1">Cell membrane</location>
        <topology evidence="1">Multi-pass membrane protein</topology>
    </subcellularLocation>
</comment>
<feature type="transmembrane region" description="Helical" evidence="12">
    <location>
        <begin position="234"/>
        <end position="252"/>
    </location>
</feature>
<protein>
    <recommendedName>
        <fullName evidence="15">Otopetrin-2</fullName>
    </recommendedName>
</protein>
<comment type="similarity">
    <text evidence="2">Belongs to the otopetrin family.</text>
</comment>
<keyword evidence="14" id="KW-1185">Reference proteome</keyword>
<dbReference type="OrthoDB" id="6429739at2759"/>
<keyword evidence="9 12" id="KW-0472">Membrane</keyword>
<evidence type="ECO:0000256" key="11">
    <source>
        <dbReference type="SAM" id="MobiDB-lite"/>
    </source>
</evidence>
<keyword evidence="7 12" id="KW-1133">Transmembrane helix</keyword>
<evidence type="ECO:0000256" key="2">
    <source>
        <dbReference type="ARBA" id="ARBA00006513"/>
    </source>
</evidence>
<evidence type="ECO:0000256" key="5">
    <source>
        <dbReference type="ARBA" id="ARBA00022692"/>
    </source>
</evidence>
<dbReference type="GO" id="GO:0015252">
    <property type="term" value="F:proton channel activity"/>
    <property type="evidence" value="ECO:0007669"/>
    <property type="project" value="InterPro"/>
</dbReference>